<evidence type="ECO:0000313" key="1">
    <source>
        <dbReference type="EMBL" id="NRT19780.1"/>
    </source>
</evidence>
<organism evidence="1 2">
    <name type="scientific">Hymenobacter caeli</name>
    <dbReference type="NCBI Taxonomy" id="2735894"/>
    <lineage>
        <taxon>Bacteria</taxon>
        <taxon>Pseudomonadati</taxon>
        <taxon>Bacteroidota</taxon>
        <taxon>Cytophagia</taxon>
        <taxon>Cytophagales</taxon>
        <taxon>Hymenobacteraceae</taxon>
        <taxon>Hymenobacter</taxon>
    </lineage>
</organism>
<dbReference type="Proteomes" id="UP000779507">
    <property type="component" value="Unassembled WGS sequence"/>
</dbReference>
<protein>
    <recommendedName>
        <fullName evidence="3">DUF3298 domain-containing protein</fullName>
    </recommendedName>
</protein>
<evidence type="ECO:0000313" key="2">
    <source>
        <dbReference type="Proteomes" id="UP000779507"/>
    </source>
</evidence>
<keyword evidence="2" id="KW-1185">Reference proteome</keyword>
<proteinExistence type="predicted"/>
<dbReference type="EMBL" id="JABSNP010000011">
    <property type="protein sequence ID" value="NRT19780.1"/>
    <property type="molecule type" value="Genomic_DNA"/>
</dbReference>
<dbReference type="RefSeq" id="WP_173810485.1">
    <property type="nucleotide sequence ID" value="NZ_JABSNP010000011.1"/>
</dbReference>
<accession>A0ABX2FRH4</accession>
<comment type="caution">
    <text evidence="1">The sequence shown here is derived from an EMBL/GenBank/DDBJ whole genome shotgun (WGS) entry which is preliminary data.</text>
</comment>
<name>A0ABX2FRH4_9BACT</name>
<evidence type="ECO:0008006" key="3">
    <source>
        <dbReference type="Google" id="ProtNLM"/>
    </source>
</evidence>
<gene>
    <name evidence="1" type="ORF">HNP98_002614</name>
</gene>
<sequence>MGLVLARAPARAQSAPGGRAQVYSVTEASFTVPQVKLADAAVARRINRVLLRHLVEETVDSTASAHRQLRQAALACCYDQENHQWMASGMGYSGTSYKVLLNQGYLLSFEFHKDYNGLEWPAQDWHLTFDLRTGRVLTLADVVADPPAQLDRRLGWAVDRRLKDELAKVAETYGDSSIVAHVADLYGLSDWITPTTPVAPGDTAADESGTRFKLLDFALRPHALLLFHAVDMGRFDFPFLPDPTYTFPYARLRPRGLLVPLAKAAALTKSK</sequence>
<reference evidence="1 2" key="1">
    <citation type="submission" date="2020-05" db="EMBL/GenBank/DDBJ databases">
        <title>Genomic Encyclopedia of Type Strains, Phase IV (KMG-V): Genome sequencing to study the core and pangenomes of soil and plant-associated prokaryotes.</title>
        <authorList>
            <person name="Whitman W."/>
        </authorList>
    </citation>
    <scope>NUCLEOTIDE SEQUENCE [LARGE SCALE GENOMIC DNA]</scope>
    <source>
        <strain evidence="1 2">9A</strain>
    </source>
</reference>